<dbReference type="GO" id="GO:0035312">
    <property type="term" value="F:5'-3' DNA exonuclease activity"/>
    <property type="evidence" value="ECO:0007669"/>
    <property type="project" value="TreeGrafter"/>
</dbReference>
<evidence type="ECO:0000256" key="4">
    <source>
        <dbReference type="ARBA" id="ARBA00022759"/>
    </source>
</evidence>
<evidence type="ECO:0000256" key="5">
    <source>
        <dbReference type="ARBA" id="ARBA00022763"/>
    </source>
</evidence>
<evidence type="ECO:0000256" key="3">
    <source>
        <dbReference type="ARBA" id="ARBA00022722"/>
    </source>
</evidence>
<gene>
    <name evidence="15" type="ORF">FA15DRAFT_674467</name>
</gene>
<dbReference type="PANTHER" id="PTHR23240">
    <property type="entry name" value="DNA CROSS-LINK REPAIR PROTEIN PSO2/SNM1-RELATED"/>
    <property type="match status" value="1"/>
</dbReference>
<evidence type="ECO:0000256" key="6">
    <source>
        <dbReference type="ARBA" id="ARBA00022801"/>
    </source>
</evidence>
<accession>A0A5C3KHD6</accession>
<evidence type="ECO:0000256" key="13">
    <source>
        <dbReference type="SAM" id="MobiDB-lite"/>
    </source>
</evidence>
<feature type="region of interest" description="Disordered" evidence="13">
    <location>
        <begin position="492"/>
        <end position="531"/>
    </location>
</feature>
<evidence type="ECO:0000313" key="15">
    <source>
        <dbReference type="EMBL" id="TFK19414.1"/>
    </source>
</evidence>
<dbReference type="OrthoDB" id="5561659at2759"/>
<name>A0A5C3KHD6_COPMA</name>
<proteinExistence type="inferred from homology"/>
<feature type="region of interest" description="Disordered" evidence="13">
    <location>
        <begin position="574"/>
        <end position="623"/>
    </location>
</feature>
<evidence type="ECO:0000256" key="8">
    <source>
        <dbReference type="ARBA" id="ARBA00023172"/>
    </source>
</evidence>
<keyword evidence="8" id="KW-0233">DNA recombination</keyword>
<dbReference type="GO" id="GO:0003684">
    <property type="term" value="F:damaged DNA binding"/>
    <property type="evidence" value="ECO:0007669"/>
    <property type="project" value="TreeGrafter"/>
</dbReference>
<comment type="subcellular location">
    <subcellularLocation>
        <location evidence="1">Nucleus</location>
    </subcellularLocation>
</comment>
<keyword evidence="6" id="KW-0378">Hydrolase</keyword>
<dbReference type="GO" id="GO:0000723">
    <property type="term" value="P:telomere maintenance"/>
    <property type="evidence" value="ECO:0007669"/>
    <property type="project" value="TreeGrafter"/>
</dbReference>
<keyword evidence="5" id="KW-0227">DNA damage</keyword>
<dbReference type="EMBL" id="ML210342">
    <property type="protein sequence ID" value="TFK19414.1"/>
    <property type="molecule type" value="Genomic_DNA"/>
</dbReference>
<dbReference type="STRING" id="230819.A0A5C3KHD6"/>
<feature type="domain" description="DNA repair metallo-beta-lactamase" evidence="14">
    <location>
        <begin position="284"/>
        <end position="388"/>
    </location>
</feature>
<evidence type="ECO:0000256" key="9">
    <source>
        <dbReference type="ARBA" id="ARBA00023204"/>
    </source>
</evidence>
<protein>
    <recommendedName>
        <fullName evidence="11">Protein artemis</fullName>
    </recommendedName>
    <alternativeName>
        <fullName evidence="12">DNA cross-link repair 1C protein</fullName>
    </alternativeName>
</protein>
<dbReference type="GO" id="GO:0036297">
    <property type="term" value="P:interstrand cross-link repair"/>
    <property type="evidence" value="ECO:0007669"/>
    <property type="project" value="TreeGrafter"/>
</dbReference>
<reference evidence="15 16" key="1">
    <citation type="journal article" date="2019" name="Nat. Ecol. Evol.">
        <title>Megaphylogeny resolves global patterns of mushroom evolution.</title>
        <authorList>
            <person name="Varga T."/>
            <person name="Krizsan K."/>
            <person name="Foldi C."/>
            <person name="Dima B."/>
            <person name="Sanchez-Garcia M."/>
            <person name="Sanchez-Ramirez S."/>
            <person name="Szollosi G.J."/>
            <person name="Szarkandi J.G."/>
            <person name="Papp V."/>
            <person name="Albert L."/>
            <person name="Andreopoulos W."/>
            <person name="Angelini C."/>
            <person name="Antonin V."/>
            <person name="Barry K.W."/>
            <person name="Bougher N.L."/>
            <person name="Buchanan P."/>
            <person name="Buyck B."/>
            <person name="Bense V."/>
            <person name="Catcheside P."/>
            <person name="Chovatia M."/>
            <person name="Cooper J."/>
            <person name="Damon W."/>
            <person name="Desjardin D."/>
            <person name="Finy P."/>
            <person name="Geml J."/>
            <person name="Haridas S."/>
            <person name="Hughes K."/>
            <person name="Justo A."/>
            <person name="Karasinski D."/>
            <person name="Kautmanova I."/>
            <person name="Kiss B."/>
            <person name="Kocsube S."/>
            <person name="Kotiranta H."/>
            <person name="LaButti K.M."/>
            <person name="Lechner B.E."/>
            <person name="Liimatainen K."/>
            <person name="Lipzen A."/>
            <person name="Lukacs Z."/>
            <person name="Mihaltcheva S."/>
            <person name="Morgado L.N."/>
            <person name="Niskanen T."/>
            <person name="Noordeloos M.E."/>
            <person name="Ohm R.A."/>
            <person name="Ortiz-Santana B."/>
            <person name="Ovrebo C."/>
            <person name="Racz N."/>
            <person name="Riley R."/>
            <person name="Savchenko A."/>
            <person name="Shiryaev A."/>
            <person name="Soop K."/>
            <person name="Spirin V."/>
            <person name="Szebenyi C."/>
            <person name="Tomsovsky M."/>
            <person name="Tulloss R.E."/>
            <person name="Uehling J."/>
            <person name="Grigoriev I.V."/>
            <person name="Vagvolgyi C."/>
            <person name="Papp T."/>
            <person name="Martin F.M."/>
            <person name="Miettinen O."/>
            <person name="Hibbett D.S."/>
            <person name="Nagy L.G."/>
        </authorList>
    </citation>
    <scope>NUCLEOTIDE SEQUENCE [LARGE SCALE GENOMIC DNA]</scope>
    <source>
        <strain evidence="15 16">CBS 121175</strain>
    </source>
</reference>
<dbReference type="InterPro" id="IPR036866">
    <property type="entry name" value="RibonucZ/Hydroxyglut_hydro"/>
</dbReference>
<feature type="region of interest" description="Disordered" evidence="13">
    <location>
        <begin position="729"/>
        <end position="794"/>
    </location>
</feature>
<evidence type="ECO:0000256" key="12">
    <source>
        <dbReference type="ARBA" id="ARBA00042677"/>
    </source>
</evidence>
<dbReference type="InterPro" id="IPR011084">
    <property type="entry name" value="DRMBL"/>
</dbReference>
<feature type="compositionally biased region" description="Acidic residues" evidence="13">
    <location>
        <begin position="518"/>
        <end position="530"/>
    </location>
</feature>
<comment type="similarity">
    <text evidence="2">Belongs to the DNA repair metallo-beta-lactamase (DRMBL) family.</text>
</comment>
<keyword evidence="10" id="KW-0539">Nucleus</keyword>
<dbReference type="GO" id="GO:0004519">
    <property type="term" value="F:endonuclease activity"/>
    <property type="evidence" value="ECO:0007669"/>
    <property type="project" value="UniProtKB-KW"/>
</dbReference>
<evidence type="ECO:0000256" key="2">
    <source>
        <dbReference type="ARBA" id="ARBA00010304"/>
    </source>
</evidence>
<evidence type="ECO:0000256" key="11">
    <source>
        <dbReference type="ARBA" id="ARBA00039759"/>
    </source>
</evidence>
<dbReference type="PANTHER" id="PTHR23240:SF8">
    <property type="entry name" value="PROTEIN ARTEMIS"/>
    <property type="match status" value="1"/>
</dbReference>
<dbReference type="Gene3D" id="3.40.50.12650">
    <property type="match status" value="1"/>
</dbReference>
<feature type="compositionally biased region" description="Basic and acidic residues" evidence="13">
    <location>
        <begin position="741"/>
        <end position="751"/>
    </location>
</feature>
<dbReference type="Proteomes" id="UP000307440">
    <property type="component" value="Unassembled WGS sequence"/>
</dbReference>
<evidence type="ECO:0000259" key="14">
    <source>
        <dbReference type="Pfam" id="PF07522"/>
    </source>
</evidence>
<dbReference type="GO" id="GO:0006310">
    <property type="term" value="P:DNA recombination"/>
    <property type="evidence" value="ECO:0007669"/>
    <property type="project" value="UniProtKB-KW"/>
</dbReference>
<keyword evidence="3" id="KW-0540">Nuclease</keyword>
<sequence length="956" mass="105866">MPTGTPYNACIPPYRIRVDDFASTNFSGPTPLLHLLTHTHSDHINGLHAKSFGHNVYCSEDAKQMLLRHEVFAERDLRDQELRAQKIRTFSHLKVDPLMNPDGTLYYQGSRDLLKSLPLHSPTRIELDASETVTITLLDANHCPGAVMILIEGRQGAVLHTGDFRAEPWFLDSLTRNPFLQPYLHNESSEGKPCPLTRTLEAIYLDTASVLYSKEVPTKHSATSGLVTLMKLFPETTYFFINTWTWGYEDVLKAVASAFQTPIHVDRYKHSIYQHISDPFLRMITTQDSSATRFHACERFCRCSDVEVENKPGSYTNTTSTTGKRVVYVNPVTMDEGHWARYRRETEVKLRQGERVDNLLVPLSRHSPLPELQRFVSMFRPRRVIPNTLDPRLQGLDWTCIDRMFAPCLHPSVSASTTTHTSAGIDALAKAAQEDGDVALKNLVGEGAEAVAAKWADGGKLLKKVDLLREYLCEAEHSSIDRLLGVPISSSPTVKHTTANKTRPGRDKGKASMRFEPISDEDTDCGDSEDERGRTAHKLFAAMAGIDEKENVWSQASSSPSQRSEAEILQQLQQEEDKEALPVQVASGSSRKRGLGKDGSFRTNKLITPVTTPSRPQRQGLGMGSLLASPLATKFKKKLASESGMSLASPIQLSSSPAADNFVEKLMNVPDPSPAPPRRVNSMCVSAQGGGVRPGSRPRMAKVRSASSVVFESRAAGVAVKPSLQQSAANIRTGSSKRKRDSGFGRSKEEAVVEAETPQPSSKRRKEVGQGVEFTPTPSKSRNKSRSGRNYTEEEKMEFQLLRLKYGERLAKAEPERVLPSYSQKREWLIRKYVGSTAGQGSAIVGNGKGKTLVPMSTKGFGDSVSQCGPRFKQVPSPSHSKGTLAGPVKALEMDKTMPFSFDTVYDEEDSKMDWSRSRELSKRVTIDLHLGRKPTLPALLCTRETQESLTQSLQV</sequence>
<evidence type="ECO:0000256" key="1">
    <source>
        <dbReference type="ARBA" id="ARBA00004123"/>
    </source>
</evidence>
<dbReference type="SUPFAM" id="SSF56281">
    <property type="entry name" value="Metallo-hydrolase/oxidoreductase"/>
    <property type="match status" value="1"/>
</dbReference>
<keyword evidence="4" id="KW-0255">Endonuclease</keyword>
<dbReference type="GO" id="GO:0005634">
    <property type="term" value="C:nucleus"/>
    <property type="evidence" value="ECO:0007669"/>
    <property type="project" value="UniProtKB-SubCell"/>
</dbReference>
<dbReference type="Gene3D" id="3.60.15.10">
    <property type="entry name" value="Ribonuclease Z/Hydroxyacylglutathione hydrolase-like"/>
    <property type="match status" value="2"/>
</dbReference>
<organism evidence="15 16">
    <name type="scientific">Coprinopsis marcescibilis</name>
    <name type="common">Agaric fungus</name>
    <name type="synonym">Psathyrella marcescibilis</name>
    <dbReference type="NCBI Taxonomy" id="230819"/>
    <lineage>
        <taxon>Eukaryota</taxon>
        <taxon>Fungi</taxon>
        <taxon>Dikarya</taxon>
        <taxon>Basidiomycota</taxon>
        <taxon>Agaricomycotina</taxon>
        <taxon>Agaricomycetes</taxon>
        <taxon>Agaricomycetidae</taxon>
        <taxon>Agaricales</taxon>
        <taxon>Agaricineae</taxon>
        <taxon>Psathyrellaceae</taxon>
        <taxon>Coprinopsis</taxon>
    </lineage>
</organism>
<dbReference type="AlphaFoldDB" id="A0A5C3KHD6"/>
<feature type="compositionally biased region" description="Polar residues" evidence="13">
    <location>
        <begin position="492"/>
        <end position="501"/>
    </location>
</feature>
<keyword evidence="9" id="KW-0234">DNA repair</keyword>
<keyword evidence="7" id="KW-0269">Exonuclease</keyword>
<evidence type="ECO:0000256" key="7">
    <source>
        <dbReference type="ARBA" id="ARBA00022839"/>
    </source>
</evidence>
<evidence type="ECO:0000256" key="10">
    <source>
        <dbReference type="ARBA" id="ARBA00023242"/>
    </source>
</evidence>
<evidence type="ECO:0000313" key="16">
    <source>
        <dbReference type="Proteomes" id="UP000307440"/>
    </source>
</evidence>
<feature type="region of interest" description="Disordered" evidence="13">
    <location>
        <begin position="687"/>
        <end position="708"/>
    </location>
</feature>
<feature type="compositionally biased region" description="Polar residues" evidence="13">
    <location>
        <begin position="601"/>
        <end position="617"/>
    </location>
</feature>
<keyword evidence="16" id="KW-1185">Reference proteome</keyword>
<dbReference type="Pfam" id="PF07522">
    <property type="entry name" value="DRMBL"/>
    <property type="match status" value="1"/>
</dbReference>
<dbReference type="GO" id="GO:0006303">
    <property type="term" value="P:double-strand break repair via nonhomologous end joining"/>
    <property type="evidence" value="ECO:0007669"/>
    <property type="project" value="TreeGrafter"/>
</dbReference>